<dbReference type="Gene3D" id="1.10.287.1490">
    <property type="match status" value="1"/>
</dbReference>
<keyword evidence="4" id="KW-1185">Reference proteome</keyword>
<protein>
    <submittedName>
        <fullName evidence="3">DNA-binding protein</fullName>
    </submittedName>
</protein>
<keyword evidence="1" id="KW-0175">Coiled coil</keyword>
<feature type="coiled-coil region" evidence="1">
    <location>
        <begin position="91"/>
        <end position="118"/>
    </location>
</feature>
<keyword evidence="3" id="KW-0238">DNA-binding</keyword>
<sequence length="339" mass="38334">MARGGINKALVAKAHQAVLARGENPSIDAIRIELGNTGSKSTIHRYLKELEEEASTRMDDEALLSQPIRELIARLASRLQEEAHGIVDESKSHYEHQLNELSERYAALTQEAGQMVDQHNVLERRLDETCSELSAKSAACDALDKQLNAATQREASTTALLKEKQAHIESLEEKHRHGREALEHYRESVKEQRDQDQCRHEHQIQQLQAEIRTLNQAISVKQGDLTQLNKDNARLVSELNAARKVTQDLESKLTRADTKLEDANKQLQTQSADLQQYADSAQRQASQIDELTQRLESAQSKVQDFTVSQAKLEAELSVKNDMIERLMAENRRQHDEPAT</sequence>
<comment type="caution">
    <text evidence="3">The sequence shown here is derived from an EMBL/GenBank/DDBJ whole genome shotgun (WGS) entry which is preliminary data.</text>
</comment>
<accession>A0A9X2KVY3</accession>
<dbReference type="EMBL" id="JAMFTH010000001">
    <property type="protein sequence ID" value="MCP8898485.1"/>
    <property type="molecule type" value="Genomic_DNA"/>
</dbReference>
<proteinExistence type="predicted"/>
<gene>
    <name evidence="3" type="ORF">M6D89_04145</name>
</gene>
<evidence type="ECO:0000256" key="1">
    <source>
        <dbReference type="SAM" id="Coils"/>
    </source>
</evidence>
<dbReference type="AlphaFoldDB" id="A0A9X2KVY3"/>
<evidence type="ECO:0000313" key="4">
    <source>
        <dbReference type="Proteomes" id="UP001139319"/>
    </source>
</evidence>
<name>A0A9X2KVY3_9GAMM</name>
<feature type="domain" description="KfrA N-terminal DNA-binding" evidence="2">
    <location>
        <begin position="8"/>
        <end position="116"/>
    </location>
</feature>
<feature type="coiled-coil region" evidence="1">
    <location>
        <begin position="161"/>
        <end position="329"/>
    </location>
</feature>
<dbReference type="Pfam" id="PF11740">
    <property type="entry name" value="KfrA_N"/>
    <property type="match status" value="1"/>
</dbReference>
<reference evidence="3" key="2">
    <citation type="submission" date="2023-01" db="EMBL/GenBank/DDBJ databases">
        <title>Gilvimarinus xylanilyticus HB14 isolated from Caulerpa lentillifera aquaculture base in Hainan, China.</title>
        <authorList>
            <person name="Zhang Y.-J."/>
        </authorList>
    </citation>
    <scope>NUCLEOTIDE SEQUENCE</scope>
    <source>
        <strain evidence="3">HB14</strain>
    </source>
</reference>
<dbReference type="InterPro" id="IPR021104">
    <property type="entry name" value="KfrA_DNA-bd_N"/>
</dbReference>
<reference evidence="3" key="1">
    <citation type="submission" date="2022-05" db="EMBL/GenBank/DDBJ databases">
        <authorList>
            <person name="Sun H.-N."/>
        </authorList>
    </citation>
    <scope>NUCLEOTIDE SEQUENCE</scope>
    <source>
        <strain evidence="3">HB14</strain>
    </source>
</reference>
<dbReference type="RefSeq" id="WP_253966761.1">
    <property type="nucleotide sequence ID" value="NZ_JAMFTH010000001.1"/>
</dbReference>
<dbReference type="Proteomes" id="UP001139319">
    <property type="component" value="Unassembled WGS sequence"/>
</dbReference>
<evidence type="ECO:0000259" key="2">
    <source>
        <dbReference type="Pfam" id="PF11740"/>
    </source>
</evidence>
<dbReference type="GO" id="GO:0003677">
    <property type="term" value="F:DNA binding"/>
    <property type="evidence" value="ECO:0007669"/>
    <property type="project" value="UniProtKB-KW"/>
</dbReference>
<organism evidence="3 4">
    <name type="scientific">Gilvimarinus xylanilyticus</name>
    <dbReference type="NCBI Taxonomy" id="2944139"/>
    <lineage>
        <taxon>Bacteria</taxon>
        <taxon>Pseudomonadati</taxon>
        <taxon>Pseudomonadota</taxon>
        <taxon>Gammaproteobacteria</taxon>
        <taxon>Cellvibrionales</taxon>
        <taxon>Cellvibrionaceae</taxon>
        <taxon>Gilvimarinus</taxon>
    </lineage>
</organism>
<evidence type="ECO:0000313" key="3">
    <source>
        <dbReference type="EMBL" id="MCP8898485.1"/>
    </source>
</evidence>